<dbReference type="GO" id="GO:0031120">
    <property type="term" value="P:snRNA pseudouridine synthesis"/>
    <property type="evidence" value="ECO:0007669"/>
    <property type="project" value="TreeGrafter"/>
</dbReference>
<evidence type="ECO:0000256" key="7">
    <source>
        <dbReference type="ARBA" id="ARBA00031779"/>
    </source>
</evidence>
<comment type="similarity">
    <text evidence="1">Belongs to the NOP10 family.</text>
</comment>
<dbReference type="GO" id="GO:0031429">
    <property type="term" value="C:box H/ACA snoRNP complex"/>
    <property type="evidence" value="ECO:0007669"/>
    <property type="project" value="TreeGrafter"/>
</dbReference>
<keyword evidence="10" id="KW-1185">Reference proteome</keyword>
<dbReference type="OrthoDB" id="13807at2759"/>
<accession>A0A177CD62</accession>
<dbReference type="PANTHER" id="PTHR13305">
    <property type="entry name" value="RIBOSOME BIOGENESIS PROTEIN NOP10"/>
    <property type="match status" value="1"/>
</dbReference>
<dbReference type="InterPro" id="IPR007264">
    <property type="entry name" value="H/ACA_rnp_Nop10"/>
</dbReference>
<organism evidence="9 10">
    <name type="scientific">Paraphaeosphaeria sporulosa</name>
    <dbReference type="NCBI Taxonomy" id="1460663"/>
    <lineage>
        <taxon>Eukaryota</taxon>
        <taxon>Fungi</taxon>
        <taxon>Dikarya</taxon>
        <taxon>Ascomycota</taxon>
        <taxon>Pezizomycotina</taxon>
        <taxon>Dothideomycetes</taxon>
        <taxon>Pleosporomycetidae</taxon>
        <taxon>Pleosporales</taxon>
        <taxon>Massarineae</taxon>
        <taxon>Didymosphaeriaceae</taxon>
        <taxon>Paraphaeosphaeria</taxon>
    </lineage>
</organism>
<dbReference type="GeneID" id="28762145"/>
<keyword evidence="5" id="KW-0687">Ribonucleoprotein</keyword>
<evidence type="ECO:0000256" key="3">
    <source>
        <dbReference type="ARBA" id="ARBA00022517"/>
    </source>
</evidence>
<dbReference type="GO" id="GO:0070034">
    <property type="term" value="F:telomerase RNA binding"/>
    <property type="evidence" value="ECO:0007669"/>
    <property type="project" value="TreeGrafter"/>
</dbReference>
<evidence type="ECO:0000256" key="2">
    <source>
        <dbReference type="ARBA" id="ARBA00021838"/>
    </source>
</evidence>
<evidence type="ECO:0000256" key="5">
    <source>
        <dbReference type="ARBA" id="ARBA00023274"/>
    </source>
</evidence>
<dbReference type="GO" id="GO:0030515">
    <property type="term" value="F:snoRNA binding"/>
    <property type="evidence" value="ECO:0007669"/>
    <property type="project" value="InterPro"/>
</dbReference>
<evidence type="ECO:0000313" key="9">
    <source>
        <dbReference type="EMBL" id="OAG04802.1"/>
    </source>
</evidence>
<dbReference type="InterPro" id="IPR036756">
    <property type="entry name" value="H/ACA_rnp_Nop10_sf"/>
</dbReference>
<dbReference type="Gene3D" id="4.10.80.300">
    <property type="match status" value="1"/>
</dbReference>
<gene>
    <name evidence="9" type="ORF">CC84DRAFT_1165180</name>
</gene>
<protein>
    <recommendedName>
        <fullName evidence="2">H/ACA ribonucleoprotein complex subunit NOP10</fullName>
    </recommendedName>
    <alternativeName>
        <fullName evidence="6">Nucleolar protein 10</fullName>
    </alternativeName>
    <alternativeName>
        <fullName evidence="7">Nucleolar protein family A member 3</fullName>
    </alternativeName>
    <alternativeName>
        <fullName evidence="8">snoRNP protein NOP10</fullName>
    </alternativeName>
</protein>
<sequence>MHLMYTLDAQGKRVYTLKKVVDGRIANSAHPARFSPDDTYSRHRVTIKKRHNLLPFQAGGAAKKKIAERY</sequence>
<reference evidence="9 10" key="1">
    <citation type="submission" date="2016-05" db="EMBL/GenBank/DDBJ databases">
        <title>Comparative analysis of secretome profiles of manganese(II)-oxidizing ascomycete fungi.</title>
        <authorList>
            <consortium name="DOE Joint Genome Institute"/>
            <person name="Zeiner C.A."/>
            <person name="Purvine S.O."/>
            <person name="Zink E.M."/>
            <person name="Wu S."/>
            <person name="Pasa-Tolic L."/>
            <person name="Chaput D.L."/>
            <person name="Haridas S."/>
            <person name="Grigoriev I.V."/>
            <person name="Santelli C.M."/>
            <person name="Hansel C.M."/>
        </authorList>
    </citation>
    <scope>NUCLEOTIDE SEQUENCE [LARGE SCALE GENOMIC DNA]</scope>
    <source>
        <strain evidence="9 10">AP3s5-JAC2a</strain>
    </source>
</reference>
<proteinExistence type="inferred from homology"/>
<dbReference type="InParanoid" id="A0A177CD62"/>
<evidence type="ECO:0000256" key="8">
    <source>
        <dbReference type="ARBA" id="ARBA00032266"/>
    </source>
</evidence>
<dbReference type="STRING" id="1460663.A0A177CD62"/>
<dbReference type="AlphaFoldDB" id="A0A177CD62"/>
<dbReference type="GO" id="GO:1904874">
    <property type="term" value="P:positive regulation of telomerase RNA localization to Cajal body"/>
    <property type="evidence" value="ECO:0007669"/>
    <property type="project" value="TreeGrafter"/>
</dbReference>
<dbReference type="FunCoup" id="A0A177CD62">
    <property type="interactions" value="1257"/>
</dbReference>
<evidence type="ECO:0000313" key="10">
    <source>
        <dbReference type="Proteomes" id="UP000077069"/>
    </source>
</evidence>
<dbReference type="PANTHER" id="PTHR13305:SF0">
    <property type="entry name" value="H_ACA RIBONUCLEOPROTEIN COMPLEX SUBUNIT 3"/>
    <property type="match status" value="1"/>
</dbReference>
<dbReference type="Pfam" id="PF04135">
    <property type="entry name" value="Nop10p"/>
    <property type="match status" value="1"/>
</dbReference>
<dbReference type="RefSeq" id="XP_018035167.1">
    <property type="nucleotide sequence ID" value="XM_018178659.1"/>
</dbReference>
<keyword evidence="4" id="KW-0698">rRNA processing</keyword>
<dbReference type="EMBL" id="KV441553">
    <property type="protein sequence ID" value="OAG04802.1"/>
    <property type="molecule type" value="Genomic_DNA"/>
</dbReference>
<evidence type="ECO:0000256" key="6">
    <source>
        <dbReference type="ARBA" id="ARBA00030185"/>
    </source>
</evidence>
<name>A0A177CD62_9PLEO</name>
<dbReference type="Proteomes" id="UP000077069">
    <property type="component" value="Unassembled WGS sequence"/>
</dbReference>
<evidence type="ECO:0000256" key="1">
    <source>
        <dbReference type="ARBA" id="ARBA00009462"/>
    </source>
</evidence>
<dbReference type="GO" id="GO:0031118">
    <property type="term" value="P:rRNA pseudouridine synthesis"/>
    <property type="evidence" value="ECO:0007669"/>
    <property type="project" value="TreeGrafter"/>
</dbReference>
<keyword evidence="3" id="KW-0690">Ribosome biogenesis</keyword>
<evidence type="ECO:0000256" key="4">
    <source>
        <dbReference type="ARBA" id="ARBA00022552"/>
    </source>
</evidence>
<dbReference type="SUPFAM" id="SSF144210">
    <property type="entry name" value="Nop10-like SnoRNP"/>
    <property type="match status" value="1"/>
</dbReference>